<dbReference type="SUPFAM" id="SSF55186">
    <property type="entry name" value="ThrRS/AlaRS common domain"/>
    <property type="match status" value="1"/>
</dbReference>
<comment type="catalytic activity">
    <reaction evidence="13 14">
        <text>tRNA(Ala) + L-alanine + ATP = L-alanyl-tRNA(Ala) + AMP + diphosphate</text>
        <dbReference type="Rhea" id="RHEA:12540"/>
        <dbReference type="Rhea" id="RHEA-COMP:9657"/>
        <dbReference type="Rhea" id="RHEA-COMP:9923"/>
        <dbReference type="ChEBI" id="CHEBI:30616"/>
        <dbReference type="ChEBI" id="CHEBI:33019"/>
        <dbReference type="ChEBI" id="CHEBI:57972"/>
        <dbReference type="ChEBI" id="CHEBI:78442"/>
        <dbReference type="ChEBI" id="CHEBI:78497"/>
        <dbReference type="ChEBI" id="CHEBI:456215"/>
        <dbReference type="EC" id="6.1.1.7"/>
    </reaction>
</comment>
<dbReference type="Gene3D" id="3.30.980.10">
    <property type="entry name" value="Threonyl-trna Synthetase, Chain A, domain 2"/>
    <property type="match status" value="1"/>
</dbReference>
<evidence type="ECO:0000256" key="5">
    <source>
        <dbReference type="ARBA" id="ARBA00022723"/>
    </source>
</evidence>
<dbReference type="NCBIfam" id="TIGR00344">
    <property type="entry name" value="alaS"/>
    <property type="match status" value="1"/>
</dbReference>
<dbReference type="InterPro" id="IPR018164">
    <property type="entry name" value="Ala-tRNA-synth_IIc_N"/>
</dbReference>
<evidence type="ECO:0000256" key="10">
    <source>
        <dbReference type="ARBA" id="ARBA00022917"/>
    </source>
</evidence>
<dbReference type="InterPro" id="IPR002318">
    <property type="entry name" value="Ala-tRNA-lgiase_IIc"/>
</dbReference>
<feature type="binding site" evidence="14">
    <location>
        <position position="640"/>
    </location>
    <ligand>
        <name>Zn(2+)</name>
        <dbReference type="ChEBI" id="CHEBI:29105"/>
    </ligand>
</feature>
<dbReference type="GO" id="GO:0005524">
    <property type="term" value="F:ATP binding"/>
    <property type="evidence" value="ECO:0007669"/>
    <property type="project" value="UniProtKB-UniRule"/>
</dbReference>
<keyword evidence="11 14" id="KW-0030">Aminoacyl-tRNA synthetase</keyword>
<gene>
    <name evidence="14" type="primary">alaS</name>
    <name evidence="16" type="ORF">C6B37_00185</name>
</gene>
<keyword evidence="10 14" id="KW-0648">Protein biosynthesis</keyword>
<reference evidence="16 17" key="1">
    <citation type="submission" date="2018-02" db="EMBL/GenBank/DDBJ databases">
        <title>Metagenomics reveals mixed infection of spiroplasma and phytoplasma in chicory.</title>
        <authorList>
            <person name="Polano C."/>
            <person name="Moruzzi S."/>
            <person name="Ermacora P."/>
            <person name="Ferrini F."/>
            <person name="Martini M."/>
            <person name="Firrao G."/>
        </authorList>
    </citation>
    <scope>NUCLEOTIDE SEQUENCE [LARGE SCALE GENOMIC DNA]</scope>
    <source>
        <strain evidence="16 17">ChiP</strain>
    </source>
</reference>
<dbReference type="InterPro" id="IPR012947">
    <property type="entry name" value="tRNA_SAD"/>
</dbReference>
<proteinExistence type="inferred from homology"/>
<evidence type="ECO:0000256" key="2">
    <source>
        <dbReference type="ARBA" id="ARBA00022490"/>
    </source>
</evidence>
<evidence type="ECO:0000256" key="6">
    <source>
        <dbReference type="ARBA" id="ARBA00022741"/>
    </source>
</evidence>
<keyword evidence="3 14" id="KW-0820">tRNA-binding</keyword>
<keyword evidence="9 14" id="KW-0694">RNA-binding</keyword>
<keyword evidence="2 14" id="KW-0963">Cytoplasm</keyword>
<evidence type="ECO:0000313" key="17">
    <source>
        <dbReference type="Proteomes" id="UP000238672"/>
    </source>
</evidence>
<dbReference type="InterPro" id="IPR018165">
    <property type="entry name" value="Ala-tRNA-synth_IIc_core"/>
</dbReference>
<evidence type="ECO:0000256" key="11">
    <source>
        <dbReference type="ARBA" id="ARBA00023146"/>
    </source>
</evidence>
<dbReference type="AlphaFoldDB" id="A0A2S8NVE5"/>
<feature type="binding site" evidence="14">
    <location>
        <position position="644"/>
    </location>
    <ligand>
        <name>Zn(2+)</name>
        <dbReference type="ChEBI" id="CHEBI:29105"/>
    </ligand>
</feature>
<dbReference type="Gene3D" id="3.10.310.40">
    <property type="match status" value="1"/>
</dbReference>
<dbReference type="Pfam" id="PF07973">
    <property type="entry name" value="tRNA_SAD"/>
    <property type="match status" value="1"/>
</dbReference>
<dbReference type="FunFam" id="3.30.980.10:FF:000004">
    <property type="entry name" value="Alanine--tRNA ligase, cytoplasmic"/>
    <property type="match status" value="1"/>
</dbReference>
<dbReference type="SUPFAM" id="SSF101353">
    <property type="entry name" value="Putative anticodon-binding domain of alanyl-tRNA synthetase (AlaRS)"/>
    <property type="match status" value="1"/>
</dbReference>
<comment type="subcellular location">
    <subcellularLocation>
        <location evidence="14">Cytoplasm</location>
    </subcellularLocation>
</comment>
<dbReference type="SUPFAM" id="SSF50447">
    <property type="entry name" value="Translation proteins"/>
    <property type="match status" value="1"/>
</dbReference>
<feature type="domain" description="Alanyl-transfer RNA synthetases family profile" evidence="15">
    <location>
        <begin position="4"/>
        <end position="683"/>
    </location>
</feature>
<dbReference type="EMBL" id="PUUG01000002">
    <property type="protein sequence ID" value="PQP79961.1"/>
    <property type="molecule type" value="Genomic_DNA"/>
</dbReference>
<feature type="binding site" evidence="14">
    <location>
        <position position="542"/>
    </location>
    <ligand>
        <name>Zn(2+)</name>
        <dbReference type="ChEBI" id="CHEBI:29105"/>
    </ligand>
</feature>
<evidence type="ECO:0000256" key="4">
    <source>
        <dbReference type="ARBA" id="ARBA00022598"/>
    </source>
</evidence>
<evidence type="ECO:0000259" key="15">
    <source>
        <dbReference type="PROSITE" id="PS50860"/>
    </source>
</evidence>
<dbReference type="PROSITE" id="PS50860">
    <property type="entry name" value="AA_TRNA_LIGASE_II_ALA"/>
    <property type="match status" value="1"/>
</dbReference>
<dbReference type="Gene3D" id="3.30.54.20">
    <property type="match status" value="1"/>
</dbReference>
<keyword evidence="6 14" id="KW-0547">Nucleotide-binding</keyword>
<comment type="similarity">
    <text evidence="1 14">Belongs to the class-II aminoacyl-tRNA synthetase family.</text>
</comment>
<name>A0A2S8NVE5_9MOLU</name>
<sequence length="865" mass="101347">MKKLTSSEIRKIWLDFFVSKKHHIQSSFSLIPQEDPTLLWVNAGVTPLKKYFDGSQEPTFRRLVNVQKCLRTNDIENVGKTSRHHTFFEMLGNFSIGDYFKKEAIEFAYELLTSQNCFALSTDKLYITYFEQDKETYQYWLQKKIKPQNLIPLKNNFWEIGEGPCGPCTEIFFDRGIQYDNRDQYLIAQEIENERFVEIWNIVFSQYNADHCLSRSEYKELPRKNIDTGAGLERLACVLQQTPTNFETDLFLPIIEQISFFSQIPYRGQVTFKIIADHIKTLVFGIGDGAIFSNIGRGYVLRKILRRAVQQGQNLNLQEPFLFKLVEVVVRIMQVFYPDLLSKKKIIENMIQIEEEKFFINLAEGKRQFQKLVYKQELSGENFFKLYDTYGLPKEIILEYATKQKVKVNVEQFQYFLQKQKDLSRKEKITHHNMQKQNSSFFDFRLPSVFVGYDCFKIQTKVLKVFEQGIVLEKTPFYATMGGQICDSGFINDIFVLKVTKLPYGQFLHQVPKGSFQEGQEVVASVNIDQRHTTSLNHTATHLLYDVLKNFLGEHIKQQGSFVGEKYLRFDFNHFSILSPEQLIQIENQINQWIRQQYEVVIKEMTLEEAKQIQAHFLDNTSYQEQVRVVQIGDVSIQLCGGTHAKNTKDLLYFAILDYYSIGSGIHRLEATTGKNLSLMLKKKAAPLIDEEQKILKKIKQIQNNLINNNFMITPPIDIFFSSYQDLKNFKHYLQLLNKDLSRIKKEVLKQQSQNILKRAHQFIPFKIEKELLITIDEPLEPLLLKVLLDHLFEHLQINFLCLCQKQQKQFLVLCKSKTVDISDFIYRIKPMINGYGGGNKYFGQIVSPKLEKINEFISKWKNFL</sequence>
<dbReference type="PANTHER" id="PTHR11777:SF9">
    <property type="entry name" value="ALANINE--TRNA LIGASE, CYTOPLASMIC"/>
    <property type="match status" value="1"/>
</dbReference>
<dbReference type="Gene3D" id="3.30.930.10">
    <property type="entry name" value="Bira Bifunctional Protein, Domain 2"/>
    <property type="match status" value="1"/>
</dbReference>
<comment type="function">
    <text evidence="12 14">Catalyzes the attachment of alanine to tRNA(Ala) in a two-step reaction: alanine is first activated by ATP to form Ala-AMP and then transferred to the acceptor end of tRNA(Ala). Also edits incorrectly charged Ser-tRNA(Ala) and Gly-tRNA(Ala) via its editing domain.</text>
</comment>
<dbReference type="HAMAP" id="MF_00036_B">
    <property type="entry name" value="Ala_tRNA_synth_B"/>
    <property type="match status" value="1"/>
</dbReference>
<keyword evidence="17" id="KW-1185">Reference proteome</keyword>
<dbReference type="GO" id="GO:0005829">
    <property type="term" value="C:cytosol"/>
    <property type="evidence" value="ECO:0007669"/>
    <property type="project" value="TreeGrafter"/>
</dbReference>
<dbReference type="Gene3D" id="2.40.30.130">
    <property type="match status" value="1"/>
</dbReference>
<keyword evidence="7 14" id="KW-0862">Zinc</keyword>
<accession>A0A2S8NVE5</accession>
<dbReference type="InterPro" id="IPR045864">
    <property type="entry name" value="aa-tRNA-synth_II/BPL/LPL"/>
</dbReference>
<protein>
    <recommendedName>
        <fullName evidence="14">Alanine--tRNA ligase</fullName>
        <ecNumber evidence="14">6.1.1.7</ecNumber>
    </recommendedName>
    <alternativeName>
        <fullName evidence="14">Alanyl-tRNA synthetase</fullName>
        <shortName evidence="14">AlaRS</shortName>
    </alternativeName>
</protein>
<dbReference type="InterPro" id="IPR009000">
    <property type="entry name" value="Transl_B-barrel_sf"/>
</dbReference>
<evidence type="ECO:0000256" key="14">
    <source>
        <dbReference type="HAMAP-Rule" id="MF_00036"/>
    </source>
</evidence>
<dbReference type="GO" id="GO:0004813">
    <property type="term" value="F:alanine-tRNA ligase activity"/>
    <property type="evidence" value="ECO:0007669"/>
    <property type="project" value="UniProtKB-UniRule"/>
</dbReference>
<evidence type="ECO:0000256" key="8">
    <source>
        <dbReference type="ARBA" id="ARBA00022840"/>
    </source>
</evidence>
<dbReference type="FunFam" id="3.30.930.10:FF:000046">
    <property type="entry name" value="Alanine--tRNA ligase"/>
    <property type="match status" value="1"/>
</dbReference>
<dbReference type="PRINTS" id="PR00980">
    <property type="entry name" value="TRNASYNTHALA"/>
</dbReference>
<dbReference type="InterPro" id="IPR023033">
    <property type="entry name" value="Ala_tRNA_ligase_euk/bac"/>
</dbReference>
<organism evidence="16 17">
    <name type="scientific">Candidatus Phytoplasma phoenicium</name>
    <dbReference type="NCBI Taxonomy" id="198422"/>
    <lineage>
        <taxon>Bacteria</taxon>
        <taxon>Bacillati</taxon>
        <taxon>Mycoplasmatota</taxon>
        <taxon>Mollicutes</taxon>
        <taxon>Acholeplasmatales</taxon>
        <taxon>Acholeplasmataceae</taxon>
        <taxon>Candidatus Phytoplasma</taxon>
        <taxon>16SrIX (Pigeon pea witches'-broom group)</taxon>
    </lineage>
</organism>
<comment type="cofactor">
    <cofactor evidence="14">
        <name>Zn(2+)</name>
        <dbReference type="ChEBI" id="CHEBI:29105"/>
    </cofactor>
    <text evidence="14">Binds 1 zinc ion per subunit.</text>
</comment>
<evidence type="ECO:0000256" key="3">
    <source>
        <dbReference type="ARBA" id="ARBA00022555"/>
    </source>
</evidence>
<dbReference type="GO" id="GO:0006419">
    <property type="term" value="P:alanyl-tRNA aminoacylation"/>
    <property type="evidence" value="ECO:0007669"/>
    <property type="project" value="UniProtKB-UniRule"/>
</dbReference>
<keyword evidence="5 14" id="KW-0479">Metal-binding</keyword>
<dbReference type="EC" id="6.1.1.7" evidence="14"/>
<dbReference type="PANTHER" id="PTHR11777">
    <property type="entry name" value="ALANYL-TRNA SYNTHETASE"/>
    <property type="match status" value="1"/>
</dbReference>
<dbReference type="CDD" id="cd00673">
    <property type="entry name" value="AlaRS_core"/>
    <property type="match status" value="1"/>
</dbReference>
<dbReference type="SMART" id="SM00863">
    <property type="entry name" value="tRNA_SAD"/>
    <property type="match status" value="1"/>
</dbReference>
<dbReference type="InterPro" id="IPR018162">
    <property type="entry name" value="Ala-tRNA-ligase_IIc_anticod-bd"/>
</dbReference>
<keyword evidence="8 14" id="KW-0067">ATP-binding</keyword>
<evidence type="ECO:0000313" key="16">
    <source>
        <dbReference type="EMBL" id="PQP79961.1"/>
    </source>
</evidence>
<dbReference type="InterPro" id="IPR050058">
    <property type="entry name" value="Ala-tRNA_ligase"/>
</dbReference>
<dbReference type="GO" id="GO:0008270">
    <property type="term" value="F:zinc ion binding"/>
    <property type="evidence" value="ECO:0007669"/>
    <property type="project" value="UniProtKB-UniRule"/>
</dbReference>
<evidence type="ECO:0000256" key="7">
    <source>
        <dbReference type="ARBA" id="ARBA00022833"/>
    </source>
</evidence>
<evidence type="ECO:0000256" key="13">
    <source>
        <dbReference type="ARBA" id="ARBA00048300"/>
    </source>
</evidence>
<dbReference type="Pfam" id="PF01411">
    <property type="entry name" value="tRNA-synt_2c"/>
    <property type="match status" value="1"/>
</dbReference>
<dbReference type="InterPro" id="IPR018163">
    <property type="entry name" value="Thr/Ala-tRNA-synth_IIc_edit"/>
</dbReference>
<evidence type="ECO:0000256" key="12">
    <source>
        <dbReference type="ARBA" id="ARBA00024779"/>
    </source>
</evidence>
<comment type="domain">
    <text evidence="14">Consists of three domains; the N-terminal catalytic domain, the editing domain and the C-terminal C-Ala domain. The editing domain removes incorrectly charged amino acids, while the C-Ala domain, along with tRNA(Ala), serves as a bridge to cooperatively bring together the editing and aminoacylation centers thus stimulating deacylation of misacylated tRNAs.</text>
</comment>
<keyword evidence="4 14" id="KW-0436">Ligase</keyword>
<comment type="caution">
    <text evidence="16">The sequence shown here is derived from an EMBL/GenBank/DDBJ whole genome shotgun (WGS) entry which is preliminary data.</text>
</comment>
<evidence type="ECO:0000256" key="9">
    <source>
        <dbReference type="ARBA" id="ARBA00022884"/>
    </source>
</evidence>
<dbReference type="SUPFAM" id="SSF55681">
    <property type="entry name" value="Class II aaRS and biotin synthetases"/>
    <property type="match status" value="1"/>
</dbReference>
<dbReference type="GO" id="GO:0002161">
    <property type="term" value="F:aminoacyl-tRNA deacylase activity"/>
    <property type="evidence" value="ECO:0007669"/>
    <property type="project" value="TreeGrafter"/>
</dbReference>
<evidence type="ECO:0000256" key="1">
    <source>
        <dbReference type="ARBA" id="ARBA00008226"/>
    </source>
</evidence>
<feature type="binding site" evidence="14">
    <location>
        <position position="538"/>
    </location>
    <ligand>
        <name>Zn(2+)</name>
        <dbReference type="ChEBI" id="CHEBI:29105"/>
    </ligand>
</feature>
<dbReference type="GO" id="GO:0000049">
    <property type="term" value="F:tRNA binding"/>
    <property type="evidence" value="ECO:0007669"/>
    <property type="project" value="UniProtKB-KW"/>
</dbReference>
<dbReference type="Proteomes" id="UP000238672">
    <property type="component" value="Unassembled WGS sequence"/>
</dbReference>